<dbReference type="EMBL" id="PUHY01000005">
    <property type="protein sequence ID" value="PQO37529.1"/>
    <property type="molecule type" value="Genomic_DNA"/>
</dbReference>
<organism evidence="1 2">
    <name type="scientific">Blastopirellula marina</name>
    <dbReference type="NCBI Taxonomy" id="124"/>
    <lineage>
        <taxon>Bacteria</taxon>
        <taxon>Pseudomonadati</taxon>
        <taxon>Planctomycetota</taxon>
        <taxon>Planctomycetia</taxon>
        <taxon>Pirellulales</taxon>
        <taxon>Pirellulaceae</taxon>
        <taxon>Blastopirellula</taxon>
    </lineage>
</organism>
<proteinExistence type="predicted"/>
<evidence type="ECO:0000313" key="1">
    <source>
        <dbReference type="EMBL" id="PQO37529.1"/>
    </source>
</evidence>
<reference evidence="1 2" key="1">
    <citation type="submission" date="2018-02" db="EMBL/GenBank/DDBJ databases">
        <title>Comparative genomes isolates from brazilian mangrove.</title>
        <authorList>
            <person name="Araujo J.E."/>
            <person name="Taketani R.G."/>
            <person name="Silva M.C.P."/>
            <person name="Loureco M.V."/>
            <person name="Andreote F.D."/>
        </authorList>
    </citation>
    <scope>NUCLEOTIDE SEQUENCE [LARGE SCALE GENOMIC DNA]</scope>
    <source>
        <strain evidence="1 2">Hex-1 MGV</strain>
    </source>
</reference>
<accession>A0A2S8FZA5</accession>
<dbReference type="AlphaFoldDB" id="A0A2S8FZA5"/>
<dbReference type="Proteomes" id="UP000238322">
    <property type="component" value="Unassembled WGS sequence"/>
</dbReference>
<gene>
    <name evidence="1" type="ORF">C5Y83_06180</name>
</gene>
<protein>
    <submittedName>
        <fullName evidence="1">Uncharacterized protein</fullName>
    </submittedName>
</protein>
<dbReference type="RefSeq" id="WP_105328778.1">
    <property type="nucleotide sequence ID" value="NZ_PUHY01000005.1"/>
</dbReference>
<sequence length="161" mass="17261">MPRSCFPALLLAGLVSLVLVPDLVYANGPIANGGGTRKEGNLFQTIAFSAVANSDGYSGQIQVKEHLSGNITHGDVFCVRYLSPTSVIVGARIVSSSLPQRVGLSMFIEVHDNGKSKYDTVSGVLLGQPHFNCFNITNNGRRFLSRSQRTIRGSVKVTPNP</sequence>
<name>A0A2S8FZA5_9BACT</name>
<comment type="caution">
    <text evidence="1">The sequence shown here is derived from an EMBL/GenBank/DDBJ whole genome shotgun (WGS) entry which is preliminary data.</text>
</comment>
<evidence type="ECO:0000313" key="2">
    <source>
        <dbReference type="Proteomes" id="UP000238322"/>
    </source>
</evidence>